<comment type="caution">
    <text evidence="1">The sequence shown here is derived from an EMBL/GenBank/DDBJ whole genome shotgun (WGS) entry which is preliminary data.</text>
</comment>
<evidence type="ECO:0000313" key="2">
    <source>
        <dbReference type="Proteomes" id="UP000050525"/>
    </source>
</evidence>
<reference evidence="1 2" key="1">
    <citation type="journal article" date="2012" name="Genome Biol.">
        <title>Sequencing three crocodilian genomes to illuminate the evolution of archosaurs and amniotes.</title>
        <authorList>
            <person name="St John J.A."/>
            <person name="Braun E.L."/>
            <person name="Isberg S.R."/>
            <person name="Miles L.G."/>
            <person name="Chong A.Y."/>
            <person name="Gongora J."/>
            <person name="Dalzell P."/>
            <person name="Moran C."/>
            <person name="Bed'hom B."/>
            <person name="Abzhanov A."/>
            <person name="Burgess S.C."/>
            <person name="Cooksey A.M."/>
            <person name="Castoe T.A."/>
            <person name="Crawford N.G."/>
            <person name="Densmore L.D."/>
            <person name="Drew J.C."/>
            <person name="Edwards S.V."/>
            <person name="Faircloth B.C."/>
            <person name="Fujita M.K."/>
            <person name="Greenwold M.J."/>
            <person name="Hoffmann F.G."/>
            <person name="Howard J.M."/>
            <person name="Iguchi T."/>
            <person name="Janes D.E."/>
            <person name="Khan S.Y."/>
            <person name="Kohno S."/>
            <person name="de Koning A.J."/>
            <person name="Lance S.L."/>
            <person name="McCarthy F.M."/>
            <person name="McCormack J.E."/>
            <person name="Merchant M.E."/>
            <person name="Peterson D.G."/>
            <person name="Pollock D.D."/>
            <person name="Pourmand N."/>
            <person name="Raney B.J."/>
            <person name="Roessler K.A."/>
            <person name="Sanford J.R."/>
            <person name="Sawyer R.H."/>
            <person name="Schmidt C.J."/>
            <person name="Triplett E.W."/>
            <person name="Tuberville T.D."/>
            <person name="Venegas-Anaya M."/>
            <person name="Howard J.T."/>
            <person name="Jarvis E.D."/>
            <person name="Guillette L.J.Jr."/>
            <person name="Glenn T.C."/>
            <person name="Green R.E."/>
            <person name="Ray D.A."/>
        </authorList>
    </citation>
    <scope>NUCLEOTIDE SEQUENCE [LARGE SCALE GENOMIC DNA]</scope>
    <source>
        <strain evidence="1">KSC_2009_1</strain>
    </source>
</reference>
<dbReference type="AlphaFoldDB" id="A0A151MQP2"/>
<gene>
    <name evidence="1" type="ORF">Y1Q_0019294</name>
</gene>
<accession>A0A151MQP2</accession>
<dbReference type="Proteomes" id="UP000050525">
    <property type="component" value="Unassembled WGS sequence"/>
</dbReference>
<sequence>MTLHQEWQYHGSVHVDQRDLNQKVLEDSLRVHTGRVFYIQHFLVGLDQNQQSRDVLNFWKTKNITAHSAELQK</sequence>
<proteinExistence type="predicted"/>
<protein>
    <submittedName>
        <fullName evidence="1">Uncharacterized protein</fullName>
    </submittedName>
</protein>
<keyword evidence="2" id="KW-1185">Reference proteome</keyword>
<name>A0A151MQP2_ALLMI</name>
<evidence type="ECO:0000313" key="1">
    <source>
        <dbReference type="EMBL" id="KYO26854.1"/>
    </source>
</evidence>
<dbReference type="EMBL" id="AKHW03005461">
    <property type="protein sequence ID" value="KYO26854.1"/>
    <property type="molecule type" value="Genomic_DNA"/>
</dbReference>
<organism evidence="1 2">
    <name type="scientific">Alligator mississippiensis</name>
    <name type="common">American alligator</name>
    <dbReference type="NCBI Taxonomy" id="8496"/>
    <lineage>
        <taxon>Eukaryota</taxon>
        <taxon>Metazoa</taxon>
        <taxon>Chordata</taxon>
        <taxon>Craniata</taxon>
        <taxon>Vertebrata</taxon>
        <taxon>Euteleostomi</taxon>
        <taxon>Archelosauria</taxon>
        <taxon>Archosauria</taxon>
        <taxon>Crocodylia</taxon>
        <taxon>Alligatoridae</taxon>
        <taxon>Alligatorinae</taxon>
        <taxon>Alligator</taxon>
    </lineage>
</organism>